<dbReference type="GO" id="GO:0005783">
    <property type="term" value="C:endoplasmic reticulum"/>
    <property type="evidence" value="ECO:0007669"/>
    <property type="project" value="TreeGrafter"/>
</dbReference>
<organism evidence="1 2">
    <name type="scientific">Stylophora pistillata</name>
    <name type="common">Smooth cauliflower coral</name>
    <dbReference type="NCBI Taxonomy" id="50429"/>
    <lineage>
        <taxon>Eukaryota</taxon>
        <taxon>Metazoa</taxon>
        <taxon>Cnidaria</taxon>
        <taxon>Anthozoa</taxon>
        <taxon>Hexacorallia</taxon>
        <taxon>Scleractinia</taxon>
        <taxon>Astrocoeniina</taxon>
        <taxon>Pocilloporidae</taxon>
        <taxon>Stylophora</taxon>
    </lineage>
</organism>
<dbReference type="AlphaFoldDB" id="A0A2B4SRF3"/>
<dbReference type="OrthoDB" id="5976067at2759"/>
<name>A0A2B4SRF3_STYPI</name>
<gene>
    <name evidence="1" type="primary">PPP1R15A</name>
    <name evidence="1" type="ORF">AWC38_SpisGene3524</name>
</gene>
<dbReference type="PANTHER" id="PTHR16489">
    <property type="entry name" value="GH11727P"/>
    <property type="match status" value="1"/>
</dbReference>
<dbReference type="PANTHER" id="PTHR16489:SF12">
    <property type="entry name" value="GH11727P"/>
    <property type="match status" value="1"/>
</dbReference>
<reference evidence="2" key="1">
    <citation type="journal article" date="2017" name="bioRxiv">
        <title>Comparative analysis of the genomes of Stylophora pistillata and Acropora digitifera provides evidence for extensive differences between species of corals.</title>
        <authorList>
            <person name="Voolstra C.R."/>
            <person name="Li Y."/>
            <person name="Liew Y.J."/>
            <person name="Baumgarten S."/>
            <person name="Zoccola D."/>
            <person name="Flot J.-F."/>
            <person name="Tambutte S."/>
            <person name="Allemand D."/>
            <person name="Aranda M."/>
        </authorList>
    </citation>
    <scope>NUCLEOTIDE SEQUENCE [LARGE SCALE GENOMIC DNA]</scope>
</reference>
<proteinExistence type="predicted"/>
<dbReference type="GO" id="GO:0000164">
    <property type="term" value="C:protein phosphatase type 1 complex"/>
    <property type="evidence" value="ECO:0007669"/>
    <property type="project" value="TreeGrafter"/>
</dbReference>
<dbReference type="STRING" id="50429.A0A2B4SRF3"/>
<dbReference type="EMBL" id="LSMT01000033">
    <property type="protein sequence ID" value="PFX31663.1"/>
    <property type="molecule type" value="Genomic_DNA"/>
</dbReference>
<sequence length="439" mass="50062">MLDQMLVTLMEGAFVCVGFPYVVKLCRNVYGSWLKGTDMHFCRPAIQSKVPNLDTTEGKVVTAGQVLSTTTINGLKPHVENYISPIHFQSYWQFFSNHSGANTLQTFWGSSFGETKLENSVQKSMQHRSKKTEATNMAACPLKKVKDFYCQFKSSSNFPACPEGEQHCNLMEISNISMRDDILYKDFSEAQTERESKEASFLVFPDVMCEDSDDKDELNLFVNDCIYNEDGQLVRMFICFGIEQSDTSSVLPSSDSGCTDWDSDCEDFVIFDSSFTGEGNCCTRFDFVCDQYELPTKSETVLQSPKMYCEVSVMDSVDIKLDLVIQEMVQHNEYYTSEKLIPNRGSCEETEIKSNKDFIFRNIAGQTVSGNKKKKRVCFKPDNELTVIHPMIVWSFAYKQARKGTWEMEALDRLRFQKRIRDLDEILTPVLLAKIGNAI</sequence>
<dbReference type="GO" id="GO:0034976">
    <property type="term" value="P:response to endoplasmic reticulum stress"/>
    <property type="evidence" value="ECO:0007669"/>
    <property type="project" value="TreeGrafter"/>
</dbReference>
<evidence type="ECO:0000313" key="1">
    <source>
        <dbReference type="EMBL" id="PFX31663.1"/>
    </source>
</evidence>
<dbReference type="Proteomes" id="UP000225706">
    <property type="component" value="Unassembled WGS sequence"/>
</dbReference>
<evidence type="ECO:0000313" key="2">
    <source>
        <dbReference type="Proteomes" id="UP000225706"/>
    </source>
</evidence>
<protein>
    <submittedName>
        <fullName evidence="1">Protein phosphatase 1 regulatory subunit 15A</fullName>
    </submittedName>
</protein>
<dbReference type="InterPro" id="IPR051254">
    <property type="entry name" value="PPP1R15"/>
</dbReference>
<dbReference type="GO" id="GO:0019888">
    <property type="term" value="F:protein phosphatase regulator activity"/>
    <property type="evidence" value="ECO:0007669"/>
    <property type="project" value="TreeGrafter"/>
</dbReference>
<accession>A0A2B4SRF3</accession>
<keyword evidence="2" id="KW-1185">Reference proteome</keyword>
<comment type="caution">
    <text evidence="1">The sequence shown here is derived from an EMBL/GenBank/DDBJ whole genome shotgun (WGS) entry which is preliminary data.</text>
</comment>